<evidence type="ECO:0000313" key="2">
    <source>
        <dbReference type="EMBL" id="MBF0596984.1"/>
    </source>
</evidence>
<dbReference type="Proteomes" id="UP000608754">
    <property type="component" value="Unassembled WGS sequence"/>
</dbReference>
<gene>
    <name evidence="2" type="ORF">IM532_05925</name>
</gene>
<dbReference type="RefSeq" id="WP_194182532.1">
    <property type="nucleotide sequence ID" value="NZ_JADGIK010000003.1"/>
</dbReference>
<dbReference type="EMBL" id="JADGIK010000003">
    <property type="protein sequence ID" value="MBF0596984.1"/>
    <property type="molecule type" value="Genomic_DNA"/>
</dbReference>
<dbReference type="AlphaFoldDB" id="A0A8J7FPH5"/>
<protein>
    <recommendedName>
        <fullName evidence="4">GLPGLI family protein</fullName>
    </recommendedName>
</protein>
<name>A0A8J7FPH5_9FLAO</name>
<comment type="caution">
    <text evidence="2">The sequence shown here is derived from an EMBL/GenBank/DDBJ whole genome shotgun (WGS) entry which is preliminary data.</text>
</comment>
<proteinExistence type="predicted"/>
<feature type="chain" id="PRO_5035232674" description="GLPGLI family protein" evidence="1">
    <location>
        <begin position="20"/>
        <end position="224"/>
    </location>
</feature>
<evidence type="ECO:0008006" key="4">
    <source>
        <dbReference type="Google" id="ProtNLM"/>
    </source>
</evidence>
<keyword evidence="1" id="KW-0732">Signal</keyword>
<evidence type="ECO:0000313" key="3">
    <source>
        <dbReference type="Proteomes" id="UP000608754"/>
    </source>
</evidence>
<accession>A0A8J7FPH5</accession>
<reference evidence="2" key="1">
    <citation type="submission" date="2020-10" db="EMBL/GenBank/DDBJ databases">
        <authorList>
            <person name="Lu T."/>
            <person name="Wang Q."/>
            <person name="Han X."/>
        </authorList>
    </citation>
    <scope>NUCLEOTIDE SEQUENCE</scope>
    <source>
        <strain evidence="2">WQ 117</strain>
    </source>
</reference>
<evidence type="ECO:0000256" key="1">
    <source>
        <dbReference type="SAM" id="SignalP"/>
    </source>
</evidence>
<keyword evidence="3" id="KW-1185">Reference proteome</keyword>
<feature type="signal peptide" evidence="1">
    <location>
        <begin position="1"/>
        <end position="19"/>
    </location>
</feature>
<sequence length="224" mass="25984">MKIKISIIFLFISINNLFAQVALSPSVVELNIGTNRAQSYKIDYEIKGDPYLGKNLSPFTLKGATVKNVSLLRYNYFTDQMEYLVGNVVYDLDRAENVLISFNNDHRKFIFFINYPTLEGQQSGYLQIVEEGENATLYKKTSVMVEKKLMKEDIMDTGITINEYTPKKPQYYINIKNKFIPLSKSKEDLIKLIEDQSIKDFIKKEKISMISEVDLIKLTKFINR</sequence>
<organism evidence="2 3">
    <name type="scientific">Faecalibacter rhinopitheci</name>
    <dbReference type="NCBI Taxonomy" id="2779678"/>
    <lineage>
        <taxon>Bacteria</taxon>
        <taxon>Pseudomonadati</taxon>
        <taxon>Bacteroidota</taxon>
        <taxon>Flavobacteriia</taxon>
        <taxon>Flavobacteriales</taxon>
        <taxon>Weeksellaceae</taxon>
        <taxon>Faecalibacter</taxon>
    </lineage>
</organism>